<evidence type="ECO:0000256" key="4">
    <source>
        <dbReference type="ARBA" id="ARBA00022553"/>
    </source>
</evidence>
<dbReference type="Pfam" id="PF07714">
    <property type="entry name" value="PK_Tyr_Ser-Thr"/>
    <property type="match status" value="1"/>
</dbReference>
<evidence type="ECO:0000256" key="19">
    <source>
        <dbReference type="SAM" id="Phobius"/>
    </source>
</evidence>
<accession>A0AA38LEY1</accession>
<evidence type="ECO:0000256" key="13">
    <source>
        <dbReference type="ARBA" id="ARBA00022989"/>
    </source>
</evidence>
<keyword evidence="11" id="KW-0418">Kinase</keyword>
<keyword evidence="6" id="KW-0808">Transferase</keyword>
<dbReference type="InterPro" id="IPR051824">
    <property type="entry name" value="LRR_Rcpt-Like_S/T_Kinase"/>
</dbReference>
<keyword evidence="22" id="KW-1185">Reference proteome</keyword>
<feature type="binding site" evidence="17">
    <location>
        <position position="790"/>
    </location>
    <ligand>
        <name>ATP</name>
        <dbReference type="ChEBI" id="CHEBI:30616"/>
    </ligand>
</feature>
<dbReference type="PROSITE" id="PS00107">
    <property type="entry name" value="PROTEIN_KINASE_ATP"/>
    <property type="match status" value="1"/>
</dbReference>
<comment type="subcellular location">
    <subcellularLocation>
        <location evidence="1">Membrane</location>
        <topology evidence="1">Single-pass membrane protein</topology>
    </subcellularLocation>
</comment>
<dbReference type="EMBL" id="JAHRHJ020000003">
    <property type="protein sequence ID" value="KAH9322383.1"/>
    <property type="molecule type" value="Genomic_DNA"/>
</dbReference>
<evidence type="ECO:0000256" key="11">
    <source>
        <dbReference type="ARBA" id="ARBA00022777"/>
    </source>
</evidence>
<dbReference type="SMART" id="SM00365">
    <property type="entry name" value="LRR_SD22"/>
    <property type="match status" value="3"/>
</dbReference>
<evidence type="ECO:0000256" key="8">
    <source>
        <dbReference type="ARBA" id="ARBA00022729"/>
    </source>
</evidence>
<evidence type="ECO:0000256" key="14">
    <source>
        <dbReference type="ARBA" id="ARBA00023136"/>
    </source>
</evidence>
<dbReference type="InterPro" id="IPR011009">
    <property type="entry name" value="Kinase-like_dom_sf"/>
</dbReference>
<dbReference type="EC" id="2.7.11.1" evidence="2"/>
<dbReference type="SMART" id="SM00369">
    <property type="entry name" value="LRR_TYP"/>
    <property type="match status" value="4"/>
</dbReference>
<evidence type="ECO:0000256" key="3">
    <source>
        <dbReference type="ARBA" id="ARBA00022527"/>
    </source>
</evidence>
<dbReference type="OMA" id="GIFMWIK"/>
<dbReference type="Gene3D" id="1.10.510.10">
    <property type="entry name" value="Transferase(Phosphotransferase) domain 1"/>
    <property type="match status" value="1"/>
</dbReference>
<dbReference type="Proteomes" id="UP000824469">
    <property type="component" value="Unassembled WGS sequence"/>
</dbReference>
<feature type="region of interest" description="Disordered" evidence="18">
    <location>
        <begin position="1"/>
        <end position="21"/>
    </location>
</feature>
<dbReference type="InterPro" id="IPR000719">
    <property type="entry name" value="Prot_kinase_dom"/>
</dbReference>
<evidence type="ECO:0000259" key="20">
    <source>
        <dbReference type="PROSITE" id="PS50011"/>
    </source>
</evidence>
<protein>
    <recommendedName>
        <fullName evidence="2">non-specific serine/threonine protein kinase</fullName>
        <ecNumber evidence="2">2.7.11.1</ecNumber>
    </recommendedName>
</protein>
<keyword evidence="4" id="KW-0597">Phosphoprotein</keyword>
<evidence type="ECO:0000256" key="7">
    <source>
        <dbReference type="ARBA" id="ARBA00022692"/>
    </source>
</evidence>
<evidence type="ECO:0000256" key="6">
    <source>
        <dbReference type="ARBA" id="ARBA00022679"/>
    </source>
</evidence>
<dbReference type="Pfam" id="PF12799">
    <property type="entry name" value="LRR_4"/>
    <property type="match status" value="1"/>
</dbReference>
<evidence type="ECO:0000256" key="16">
    <source>
        <dbReference type="ARBA" id="ARBA00023180"/>
    </source>
</evidence>
<dbReference type="InterPro" id="IPR025875">
    <property type="entry name" value="Leu-rich_rpt_4"/>
</dbReference>
<keyword evidence="13 19" id="KW-1133">Transmembrane helix</keyword>
<dbReference type="InterPro" id="IPR017441">
    <property type="entry name" value="Protein_kinase_ATP_BS"/>
</dbReference>
<dbReference type="FunFam" id="1.10.510.10:FF:000044">
    <property type="entry name" value="Putative LRR receptor-like serine/threonine-protein kinase"/>
    <property type="match status" value="1"/>
</dbReference>
<dbReference type="InterPro" id="IPR001245">
    <property type="entry name" value="Ser-Thr/Tyr_kinase_cat_dom"/>
</dbReference>
<evidence type="ECO:0000256" key="2">
    <source>
        <dbReference type="ARBA" id="ARBA00012513"/>
    </source>
</evidence>
<keyword evidence="14 19" id="KW-0472">Membrane</keyword>
<evidence type="ECO:0000256" key="10">
    <source>
        <dbReference type="ARBA" id="ARBA00022741"/>
    </source>
</evidence>
<evidence type="ECO:0000256" key="18">
    <source>
        <dbReference type="SAM" id="MobiDB-lite"/>
    </source>
</evidence>
<dbReference type="Gene3D" id="3.30.200.20">
    <property type="entry name" value="Phosphorylase Kinase, domain 1"/>
    <property type="match status" value="1"/>
</dbReference>
<evidence type="ECO:0000256" key="9">
    <source>
        <dbReference type="ARBA" id="ARBA00022737"/>
    </source>
</evidence>
<dbReference type="PROSITE" id="PS00108">
    <property type="entry name" value="PROTEIN_KINASE_ST"/>
    <property type="match status" value="1"/>
</dbReference>
<dbReference type="CDD" id="cd14066">
    <property type="entry name" value="STKc_IRAK"/>
    <property type="match status" value="1"/>
</dbReference>
<dbReference type="PROSITE" id="PS51450">
    <property type="entry name" value="LRR"/>
    <property type="match status" value="1"/>
</dbReference>
<keyword evidence="15" id="KW-0675">Receptor</keyword>
<dbReference type="FunFam" id="3.80.10.10:FF:000041">
    <property type="entry name" value="LRR receptor-like serine/threonine-protein kinase ERECTA"/>
    <property type="match status" value="3"/>
</dbReference>
<sequence length="1082" mass="120500">MGPPQSYATQAATNESSIQSVQPPLATSVHSLATSVATTCSTNSGRISESVIPSAMILDSDLTTVLDMMHKVDATYLRLDTLYTFLRLLSYDQYYFGGETRMNLMCNFEYLLLIVEALRAIADKMKITKWNFDVDPCSKDSTWYSLSDTDGELGVICNCVFNRNSTCHVIKLKVLYEELQGIVPPELADLTYLENIDLRYNLLSGSIPTALGSLPRMLWLSLGQNRLTGEIPKELGNLTNLISLSVDSNTLTGTLPPELGNLTKLEQLYIRSNQLSGTIPTTFANLKKLKTFWASSNNFTGELPDVIGNWTQLEDLKLEATSFEGPIPSIISNLTKLKSLIISDLPNGGTSLSFLPNLKNLTTLFLRNNNISGEIPEYIGELDKLQMLDLSFNNLTGQIPNSFRNLSSLIYLFLGRNYLTGPLPSWLNATGRKVDLSYNNFSGPIPTWFKGQNLDINLIGNFLESNATNQRSLACLQRSFPCHKGKPRISSLAINCGGPELIDSSTKTTFQRDNETMSAASFYMNSAENWGVSTVGFFVNDSGLSTERSNQYTTLSTSQIPSIYQTARLSPISLRYYGLGLENGLYRVELHFDEIQIPNGQTWRSLGLRFFDVYVQGTQRLRDFNIKKAAGGSNVANIKTYNVSVTENILDVHLFWAGKGTFGIPSEETRDPLVSAIRVVPEFKPRIVDKSSNKRSQSRTIGIIIGVLVGFGILLCLFLVVLRKRRNRKFSSADYSEDLKNMAGKAHLFSLTEMKIATRDFDIENKIGEGGFGTVYKGVLQDGTLVAVKKLSSRSGQGKREFLNEVATISAVQHRNLVKLYGCCIEEEERLLVYEYMPNNSLGRALFGSDRSKLSLDWPIRYNICLEVARGLAYLHEESRIRIIHRDIKPNNILLDEYLNPKIADFGLARLYDAEKTHISTRVAGTIGYLAPEYALHGHLTAKADVFSFGVVALEVVSNRSHEDRSLPDEMVYLLDLAWQLYEEGRLLDLVDANAFSSFSEEEVVRVIHVALLCTQATPTQRPSMSQVVAMLGGALETNPPQCRPGYIKDWQLSGQNAYNASTRGDGKSWTWSMSLTLEGRS</sequence>
<keyword evidence="10 17" id="KW-0547">Nucleotide-binding</keyword>
<dbReference type="InterPro" id="IPR008271">
    <property type="entry name" value="Ser/Thr_kinase_AS"/>
</dbReference>
<evidence type="ECO:0000256" key="5">
    <source>
        <dbReference type="ARBA" id="ARBA00022614"/>
    </source>
</evidence>
<dbReference type="Pfam" id="PF00560">
    <property type="entry name" value="LRR_1"/>
    <property type="match status" value="5"/>
</dbReference>
<dbReference type="InterPro" id="IPR003591">
    <property type="entry name" value="Leu-rich_rpt_typical-subtyp"/>
</dbReference>
<proteinExistence type="predicted"/>
<feature type="transmembrane region" description="Helical" evidence="19">
    <location>
        <begin position="701"/>
        <end position="722"/>
    </location>
</feature>
<dbReference type="InterPro" id="IPR021720">
    <property type="entry name" value="Malectin_dom"/>
</dbReference>
<keyword evidence="12 17" id="KW-0067">ATP-binding</keyword>
<evidence type="ECO:0000256" key="15">
    <source>
        <dbReference type="ARBA" id="ARBA00023170"/>
    </source>
</evidence>
<feature type="domain" description="Protein kinase" evidence="20">
    <location>
        <begin position="761"/>
        <end position="1036"/>
    </location>
</feature>
<dbReference type="InterPro" id="IPR001611">
    <property type="entry name" value="Leu-rich_rpt"/>
</dbReference>
<dbReference type="AlphaFoldDB" id="A0AA38LEY1"/>
<evidence type="ECO:0000256" key="1">
    <source>
        <dbReference type="ARBA" id="ARBA00004167"/>
    </source>
</evidence>
<dbReference type="PANTHER" id="PTHR48006">
    <property type="entry name" value="LEUCINE-RICH REPEAT-CONTAINING PROTEIN DDB_G0281931-RELATED"/>
    <property type="match status" value="1"/>
</dbReference>
<dbReference type="Gene3D" id="2.60.120.430">
    <property type="entry name" value="Galactose-binding lectin"/>
    <property type="match status" value="1"/>
</dbReference>
<dbReference type="PROSITE" id="PS50011">
    <property type="entry name" value="PROTEIN_KINASE_DOM"/>
    <property type="match status" value="1"/>
</dbReference>
<comment type="caution">
    <text evidence="21">The sequence shown here is derived from an EMBL/GenBank/DDBJ whole genome shotgun (WGS) entry which is preliminary data.</text>
</comment>
<dbReference type="SUPFAM" id="SSF56112">
    <property type="entry name" value="Protein kinase-like (PK-like)"/>
    <property type="match status" value="1"/>
</dbReference>
<evidence type="ECO:0000256" key="12">
    <source>
        <dbReference type="ARBA" id="ARBA00022840"/>
    </source>
</evidence>
<keyword evidence="9" id="KW-0677">Repeat</keyword>
<keyword evidence="16" id="KW-0325">Glycoprotein</keyword>
<keyword evidence="3" id="KW-0723">Serine/threonine-protein kinase</keyword>
<gene>
    <name evidence="21" type="ORF">KI387_017022</name>
</gene>
<dbReference type="GO" id="GO:0016020">
    <property type="term" value="C:membrane"/>
    <property type="evidence" value="ECO:0007669"/>
    <property type="project" value="UniProtKB-SubCell"/>
</dbReference>
<dbReference type="FunFam" id="3.30.200.20:FF:000140">
    <property type="entry name" value="Leucine-rich repeat receptor-like protein kinase"/>
    <property type="match status" value="1"/>
</dbReference>
<evidence type="ECO:0000313" key="21">
    <source>
        <dbReference type="EMBL" id="KAH9322383.1"/>
    </source>
</evidence>
<dbReference type="GO" id="GO:0005524">
    <property type="term" value="F:ATP binding"/>
    <property type="evidence" value="ECO:0007669"/>
    <property type="project" value="UniProtKB-UniRule"/>
</dbReference>
<keyword evidence="8" id="KW-0732">Signal</keyword>
<dbReference type="Gene3D" id="3.80.10.10">
    <property type="entry name" value="Ribonuclease Inhibitor"/>
    <property type="match status" value="3"/>
</dbReference>
<name>A0AA38LEY1_TAXCH</name>
<dbReference type="SMART" id="SM00220">
    <property type="entry name" value="S_TKc"/>
    <property type="match status" value="1"/>
</dbReference>
<dbReference type="GO" id="GO:0004674">
    <property type="term" value="F:protein serine/threonine kinase activity"/>
    <property type="evidence" value="ECO:0007669"/>
    <property type="project" value="UniProtKB-KW"/>
</dbReference>
<reference evidence="21 22" key="1">
    <citation type="journal article" date="2021" name="Nat. Plants">
        <title>The Taxus genome provides insights into paclitaxel biosynthesis.</title>
        <authorList>
            <person name="Xiong X."/>
            <person name="Gou J."/>
            <person name="Liao Q."/>
            <person name="Li Y."/>
            <person name="Zhou Q."/>
            <person name="Bi G."/>
            <person name="Li C."/>
            <person name="Du R."/>
            <person name="Wang X."/>
            <person name="Sun T."/>
            <person name="Guo L."/>
            <person name="Liang H."/>
            <person name="Lu P."/>
            <person name="Wu Y."/>
            <person name="Zhang Z."/>
            <person name="Ro D.K."/>
            <person name="Shang Y."/>
            <person name="Huang S."/>
            <person name="Yan J."/>
        </authorList>
    </citation>
    <scope>NUCLEOTIDE SEQUENCE [LARGE SCALE GENOMIC DNA]</scope>
    <source>
        <strain evidence="21">Ta-2019</strain>
    </source>
</reference>
<keyword evidence="5" id="KW-0433">Leucine-rich repeat</keyword>
<dbReference type="InterPro" id="IPR032675">
    <property type="entry name" value="LRR_dom_sf"/>
</dbReference>
<evidence type="ECO:0000313" key="22">
    <source>
        <dbReference type="Proteomes" id="UP000824469"/>
    </source>
</evidence>
<dbReference type="Pfam" id="PF11721">
    <property type="entry name" value="Malectin"/>
    <property type="match status" value="1"/>
</dbReference>
<evidence type="ECO:0000256" key="17">
    <source>
        <dbReference type="PROSITE-ProRule" id="PRU10141"/>
    </source>
</evidence>
<organism evidence="21 22">
    <name type="scientific">Taxus chinensis</name>
    <name type="common">Chinese yew</name>
    <name type="synonym">Taxus wallichiana var. chinensis</name>
    <dbReference type="NCBI Taxonomy" id="29808"/>
    <lineage>
        <taxon>Eukaryota</taxon>
        <taxon>Viridiplantae</taxon>
        <taxon>Streptophyta</taxon>
        <taxon>Embryophyta</taxon>
        <taxon>Tracheophyta</taxon>
        <taxon>Spermatophyta</taxon>
        <taxon>Pinopsida</taxon>
        <taxon>Pinidae</taxon>
        <taxon>Conifers II</taxon>
        <taxon>Cupressales</taxon>
        <taxon>Taxaceae</taxon>
        <taxon>Taxus</taxon>
    </lineage>
</organism>
<dbReference type="PANTHER" id="PTHR48006:SF34">
    <property type="entry name" value="OS08G0203700 PROTEIN"/>
    <property type="match status" value="1"/>
</dbReference>
<dbReference type="SUPFAM" id="SSF52058">
    <property type="entry name" value="L domain-like"/>
    <property type="match status" value="1"/>
</dbReference>
<keyword evidence="7 19" id="KW-0812">Transmembrane</keyword>